<protein>
    <submittedName>
        <fullName evidence="4">DUF4232 domain-containing protein</fullName>
    </submittedName>
</protein>
<feature type="region of interest" description="Disordered" evidence="1">
    <location>
        <begin position="30"/>
        <end position="80"/>
    </location>
</feature>
<evidence type="ECO:0000256" key="1">
    <source>
        <dbReference type="SAM" id="MobiDB-lite"/>
    </source>
</evidence>
<feature type="domain" description="DUF4232" evidence="3">
    <location>
        <begin position="81"/>
        <end position="201"/>
    </location>
</feature>
<dbReference type="Proteomes" id="UP000677875">
    <property type="component" value="Unassembled WGS sequence"/>
</dbReference>
<accession>A0A940XKN8</accession>
<feature type="chain" id="PRO_5037254367" evidence="2">
    <location>
        <begin position="37"/>
        <end position="216"/>
    </location>
</feature>
<reference evidence="4" key="1">
    <citation type="submission" date="2021-04" db="EMBL/GenBank/DDBJ databases">
        <title>Genome seq and assembly of Streptomyces sp. RG38.</title>
        <authorList>
            <person name="Chhetri G."/>
        </authorList>
    </citation>
    <scope>NUCLEOTIDE SEQUENCE</scope>
    <source>
        <strain evidence="4">RG38</strain>
    </source>
</reference>
<comment type="caution">
    <text evidence="4">The sequence shown here is derived from an EMBL/GenBank/DDBJ whole genome shotgun (WGS) entry which is preliminary data.</text>
</comment>
<evidence type="ECO:0000313" key="5">
    <source>
        <dbReference type="Proteomes" id="UP000677875"/>
    </source>
</evidence>
<keyword evidence="5" id="KW-1185">Reference proteome</keyword>
<dbReference type="InterPro" id="IPR025326">
    <property type="entry name" value="DUF4232"/>
</dbReference>
<dbReference type="Pfam" id="PF14016">
    <property type="entry name" value="DUF4232"/>
    <property type="match status" value="1"/>
</dbReference>
<organism evidence="4 5">
    <name type="scientific">Streptomyces tagetis</name>
    <dbReference type="NCBI Taxonomy" id="2820809"/>
    <lineage>
        <taxon>Bacteria</taxon>
        <taxon>Bacillati</taxon>
        <taxon>Actinomycetota</taxon>
        <taxon>Actinomycetes</taxon>
        <taxon>Kitasatosporales</taxon>
        <taxon>Streptomycetaceae</taxon>
        <taxon>Streptomyces</taxon>
    </lineage>
</organism>
<keyword evidence="2" id="KW-0732">Signal</keyword>
<name>A0A940XKN8_9ACTN</name>
<proteinExistence type="predicted"/>
<dbReference type="PROSITE" id="PS51318">
    <property type="entry name" value="TAT"/>
    <property type="match status" value="1"/>
</dbReference>
<evidence type="ECO:0000259" key="3">
    <source>
        <dbReference type="Pfam" id="PF14016"/>
    </source>
</evidence>
<dbReference type="EMBL" id="JAGPNL010000001">
    <property type="protein sequence ID" value="MBQ0826274.1"/>
    <property type="molecule type" value="Genomic_DNA"/>
</dbReference>
<evidence type="ECO:0000256" key="2">
    <source>
        <dbReference type="SAM" id="SignalP"/>
    </source>
</evidence>
<dbReference type="InterPro" id="IPR006311">
    <property type="entry name" value="TAT_signal"/>
</dbReference>
<gene>
    <name evidence="4" type="ORF">J5Y05_07120</name>
</gene>
<feature type="compositionally biased region" description="Low complexity" evidence="1">
    <location>
        <begin position="30"/>
        <end position="47"/>
    </location>
</feature>
<feature type="signal peptide" evidence="2">
    <location>
        <begin position="1"/>
        <end position="36"/>
    </location>
</feature>
<dbReference type="PROSITE" id="PS51257">
    <property type="entry name" value="PROKAR_LIPOPROTEIN"/>
    <property type="match status" value="1"/>
</dbReference>
<evidence type="ECO:0000313" key="4">
    <source>
        <dbReference type="EMBL" id="MBQ0826274.1"/>
    </source>
</evidence>
<sequence length="216" mass="20872">MAKTSPSARRTALIASAVAVLGALTACGAAGGTASAAPSGTAGRPSGTAGTSAGRSAPPAGAVPGDTAASASASGRTGDRCHTAQLRASVGRDDPGAGQRNFPVVLTNVSQRACTVHGYPGAAFVDASGRQLGPDPVRTPASPVTLTLAPGASAWSGLSFSSPRISGARTAIPASLLVTPPDERDSLTVRWTGGEVPVGGNASAVRLGPLEAGTGP</sequence>
<dbReference type="AlphaFoldDB" id="A0A940XKN8"/>
<dbReference type="RefSeq" id="WP_210869167.1">
    <property type="nucleotide sequence ID" value="NZ_JAGPNL010000001.1"/>
</dbReference>